<feature type="transmembrane region" description="Helical" evidence="10">
    <location>
        <begin position="171"/>
        <end position="191"/>
    </location>
</feature>
<dbReference type="GO" id="GO:0090374">
    <property type="term" value="P:oligopeptide export from mitochondrion"/>
    <property type="evidence" value="ECO:0007669"/>
    <property type="project" value="TreeGrafter"/>
</dbReference>
<dbReference type="PANTHER" id="PTHR43394">
    <property type="entry name" value="ATP-DEPENDENT PERMEASE MDL1, MITOCHONDRIAL"/>
    <property type="match status" value="1"/>
</dbReference>
<keyword evidence="4 10" id="KW-0812">Transmembrane</keyword>
<dbReference type="FunFam" id="3.40.50.300:FF:000913">
    <property type="entry name" value="ABC multidrug transporter SitT"/>
    <property type="match status" value="1"/>
</dbReference>
<protein>
    <recommendedName>
        <fullName evidence="15">Multidrug resistance protein</fullName>
    </recommendedName>
</protein>
<dbReference type="InterPro" id="IPR003439">
    <property type="entry name" value="ABC_transporter-like_ATP-bd"/>
</dbReference>
<dbReference type="CDD" id="cd18578">
    <property type="entry name" value="ABC_6TM_Pgp_ABCB1_D2_like"/>
    <property type="match status" value="1"/>
</dbReference>
<feature type="transmembrane region" description="Helical" evidence="10">
    <location>
        <begin position="274"/>
        <end position="299"/>
    </location>
</feature>
<dbReference type="InterPro" id="IPR036640">
    <property type="entry name" value="ABC1_TM_sf"/>
</dbReference>
<dbReference type="Gene3D" id="3.40.50.300">
    <property type="entry name" value="P-loop containing nucleotide triphosphate hydrolases"/>
    <property type="match status" value="2"/>
</dbReference>
<evidence type="ECO:0000259" key="12">
    <source>
        <dbReference type="PROSITE" id="PS50929"/>
    </source>
</evidence>
<keyword evidence="8 10" id="KW-0472">Membrane</keyword>
<dbReference type="GO" id="GO:0005743">
    <property type="term" value="C:mitochondrial inner membrane"/>
    <property type="evidence" value="ECO:0007669"/>
    <property type="project" value="TreeGrafter"/>
</dbReference>
<feature type="transmembrane region" description="Helical" evidence="10">
    <location>
        <begin position="687"/>
        <end position="711"/>
    </location>
</feature>
<feature type="region of interest" description="Disordered" evidence="9">
    <location>
        <begin position="1"/>
        <end position="23"/>
    </location>
</feature>
<keyword evidence="6" id="KW-0067">ATP-binding</keyword>
<evidence type="ECO:0000256" key="10">
    <source>
        <dbReference type="SAM" id="Phobius"/>
    </source>
</evidence>
<keyword evidence="7 10" id="KW-1133">Transmembrane helix</keyword>
<comment type="caution">
    <text evidence="13">The sequence shown here is derived from an EMBL/GenBank/DDBJ whole genome shotgun (WGS) entry which is preliminary data.</text>
</comment>
<dbReference type="InterPro" id="IPR039421">
    <property type="entry name" value="Type_1_exporter"/>
</dbReference>
<keyword evidence="5" id="KW-0547">Nucleotide-binding</keyword>
<evidence type="ECO:0000256" key="5">
    <source>
        <dbReference type="ARBA" id="ARBA00022741"/>
    </source>
</evidence>
<feature type="transmembrane region" description="Helical" evidence="10">
    <location>
        <begin position="834"/>
        <end position="852"/>
    </location>
</feature>
<feature type="transmembrane region" description="Helical" evidence="10">
    <location>
        <begin position="731"/>
        <end position="753"/>
    </location>
</feature>
<keyword evidence="14" id="KW-1185">Reference proteome</keyword>
<dbReference type="PROSITE" id="PS00211">
    <property type="entry name" value="ABC_TRANSPORTER_1"/>
    <property type="match status" value="2"/>
</dbReference>
<sequence>MDADNEKKILVEDSTTTTQKDEPEKQAELGDLWRVFRFADRLDWILNFTSLICSIASGATLPLMTIVFGQFTGRFSDYASGKIDSEGFQDEVNTFVLWFVYLFVGKFVLSYLATVTVTISGIRTTRVLRQRFLEHLLRTEIWYFDTANVGSPATQMTTNVTRINQGIAEKLSLLIQGLAMFVSSFVVAIAVQWKLALITLTVVPLFFFIIGVGMTLDAPIEAKVQGSYSQANVFAQEVMASIRTVHAFWAQGRMTVRYDGYLKEAHVYGKKKSFIYGVMSSSTYFCMYAGNALAFWQGFRMYQSGEIDSVGTVFTVVLSVLLASSSIGLLYPQVPALANGAAAASELFKTFDKPSSLDPLSNESKVPEDCQGHLEVENVSFSYPSRPDTNVLNNISLNIPAGKTTAIVGASGSGKSTVIGLLERWYLPTSGRLLLDGMDVSMLNVKWLRSQMALVQQEPVLFRGTVFENVAKGFTEAQKVLSLDEQRKLVQEACEASYAHEFIQKLEQGYDTYLGERGGTLSGGQKQRVAIARSVVSNPRILLLDEATSALDPNAERIVQKALSRVSQERTTVVIAHRLSTIKDADNIVVVSSGQVAEQGTHEELLALNAHYARLIRAQNLAVSAKDVHEDTSAKQDMAEVETDEEVARIMTAQTEKSMVPKDGDTKPKDRSIMTSIFLILKEQKALLPHIIVAALACSIAAATWPGQAVLFSRLITAFSSSQPSASDANFYALMFFVIALGNLAAYFTIGYISNHVAQSISHQYRLELFSRMVVMDIDFFDRTENSSGALASTLSSVPTSLTELLGLNIYVILVMVVNITASSILALAYGWKLALVMVFAGLPLLMGSGYFKIRLESRLHESNEARFRESASLASEAVSALRTVASLTAESDFIQAYSETLSSIVAQSVKSLSVSMIAYAFSQSIEFLVMALGFWYGSRLISSGEYTSEQFFLIFMGVLFAGQAGAQLFANLGSLTRAKGAANYLFNLREKKPVVRETDENKYRGPDLDQPIHVENVHFKYKSRSAKVLHGLSMDVNPSQFIAVCGPSGCGKSTLVSLLERYYDPTSGKICVGEQDVKDVSPRLFRNEMSMVQQEPVLYEGTVRENILMGIDGGGDVEDASDERLNEAARQANILDFVSSLPDGFNTPCGARGTAFSGGQRQRIAIARALIRKPKLLLLDEATSALDTNSEQLVQEALEQTRKESGCSVIAVAHRLSTIRNADVIFVLVGGKVVEVGTHEELQAKGGVYADMCQAQSLDREA</sequence>
<feature type="domain" description="ABC transmembrane type-1" evidence="12">
    <location>
        <begin position="48"/>
        <end position="339"/>
    </location>
</feature>
<dbReference type="Pfam" id="PF00664">
    <property type="entry name" value="ABC_membrane"/>
    <property type="match status" value="2"/>
</dbReference>
<reference evidence="13" key="1">
    <citation type="journal article" date="2020" name="BMC Genomics">
        <title>Correction to: Identification and distribution of gene clusters required for synthesis of sphingolipid metabolism inhibitors in diverse species of the filamentous fungus Fusarium.</title>
        <authorList>
            <person name="Kim H.S."/>
            <person name="Lohmar J.M."/>
            <person name="Busman M."/>
            <person name="Brown D.W."/>
            <person name="Naumann T.A."/>
            <person name="Divon H.H."/>
            <person name="Lysoe E."/>
            <person name="Uhlig S."/>
            <person name="Proctor R.H."/>
        </authorList>
    </citation>
    <scope>NUCLEOTIDE SEQUENCE</scope>
    <source>
        <strain evidence="13">NRRL 45417</strain>
    </source>
</reference>
<feature type="compositionally biased region" description="Basic and acidic residues" evidence="9">
    <location>
        <begin position="1"/>
        <end position="11"/>
    </location>
</feature>
<feature type="transmembrane region" description="Helical" evidence="10">
    <location>
        <begin position="197"/>
        <end position="216"/>
    </location>
</feature>
<dbReference type="GO" id="GO:0015421">
    <property type="term" value="F:ABC-type oligopeptide transporter activity"/>
    <property type="evidence" value="ECO:0007669"/>
    <property type="project" value="TreeGrafter"/>
</dbReference>
<dbReference type="PANTHER" id="PTHR43394:SF27">
    <property type="entry name" value="ATP-DEPENDENT TRANSLOCASE ABCB1-LIKE"/>
    <property type="match status" value="1"/>
</dbReference>
<evidence type="ECO:0000313" key="14">
    <source>
        <dbReference type="Proteomes" id="UP000604273"/>
    </source>
</evidence>
<dbReference type="GO" id="GO:0005524">
    <property type="term" value="F:ATP binding"/>
    <property type="evidence" value="ECO:0007669"/>
    <property type="project" value="UniProtKB-KW"/>
</dbReference>
<name>A0A8H4T749_9HYPO</name>
<evidence type="ECO:0000256" key="6">
    <source>
        <dbReference type="ARBA" id="ARBA00022840"/>
    </source>
</evidence>
<proteinExistence type="inferred from homology"/>
<dbReference type="InterPro" id="IPR011527">
    <property type="entry name" value="ABC1_TM_dom"/>
</dbReference>
<dbReference type="OrthoDB" id="6500128at2759"/>
<comment type="similarity">
    <text evidence="2">Belongs to the ABC transporter superfamily. ABCB family. Multidrug resistance exporter (TC 3.A.1.201) subfamily.</text>
</comment>
<dbReference type="CDD" id="cd18577">
    <property type="entry name" value="ABC_6TM_Pgp_ABCB1_D1_like"/>
    <property type="match status" value="1"/>
</dbReference>
<reference evidence="13" key="2">
    <citation type="submission" date="2020-05" db="EMBL/GenBank/DDBJ databases">
        <authorList>
            <person name="Kim H.-S."/>
            <person name="Proctor R.H."/>
            <person name="Brown D.W."/>
        </authorList>
    </citation>
    <scope>NUCLEOTIDE SEQUENCE</scope>
    <source>
        <strain evidence="13">NRRL 45417</strain>
    </source>
</reference>
<feature type="transmembrane region" description="Helical" evidence="10">
    <location>
        <begin position="44"/>
        <end position="68"/>
    </location>
</feature>
<dbReference type="SMART" id="SM00382">
    <property type="entry name" value="AAA"/>
    <property type="match status" value="2"/>
</dbReference>
<dbReference type="Proteomes" id="UP000604273">
    <property type="component" value="Unassembled WGS sequence"/>
</dbReference>
<accession>A0A8H4T749</accession>
<comment type="subcellular location">
    <subcellularLocation>
        <location evidence="1">Membrane</location>
        <topology evidence="1">Multi-pass membrane protein</topology>
    </subcellularLocation>
</comment>
<dbReference type="InterPro" id="IPR017871">
    <property type="entry name" value="ABC_transporter-like_CS"/>
</dbReference>
<dbReference type="EMBL" id="JABFAI010000153">
    <property type="protein sequence ID" value="KAF4952544.1"/>
    <property type="molecule type" value="Genomic_DNA"/>
</dbReference>
<feature type="transmembrane region" description="Helical" evidence="10">
    <location>
        <begin position="918"/>
        <end position="939"/>
    </location>
</feature>
<dbReference type="PROSITE" id="PS50929">
    <property type="entry name" value="ABC_TM1F"/>
    <property type="match status" value="2"/>
</dbReference>
<evidence type="ECO:0000256" key="1">
    <source>
        <dbReference type="ARBA" id="ARBA00004141"/>
    </source>
</evidence>
<dbReference type="InterPro" id="IPR003593">
    <property type="entry name" value="AAA+_ATPase"/>
</dbReference>
<evidence type="ECO:0000256" key="8">
    <source>
        <dbReference type="ARBA" id="ARBA00023136"/>
    </source>
</evidence>
<dbReference type="FunFam" id="3.40.50.300:FF:000251">
    <property type="entry name" value="ABC transporter B family member 19"/>
    <property type="match status" value="1"/>
</dbReference>
<feature type="domain" description="ABC transmembrane type-1" evidence="12">
    <location>
        <begin position="692"/>
        <end position="978"/>
    </location>
</feature>
<feature type="domain" description="ABC transporter" evidence="11">
    <location>
        <begin position="1013"/>
        <end position="1256"/>
    </location>
</feature>
<evidence type="ECO:0000256" key="2">
    <source>
        <dbReference type="ARBA" id="ARBA00007577"/>
    </source>
</evidence>
<dbReference type="AlphaFoldDB" id="A0A8H4T749"/>
<dbReference type="SUPFAM" id="SSF52540">
    <property type="entry name" value="P-loop containing nucleoside triphosphate hydrolases"/>
    <property type="match status" value="2"/>
</dbReference>
<feature type="transmembrane region" description="Helical" evidence="10">
    <location>
        <begin position="805"/>
        <end position="828"/>
    </location>
</feature>
<dbReference type="InterPro" id="IPR027417">
    <property type="entry name" value="P-loop_NTPase"/>
</dbReference>
<dbReference type="SUPFAM" id="SSF90123">
    <property type="entry name" value="ABC transporter transmembrane region"/>
    <property type="match status" value="2"/>
</dbReference>
<dbReference type="PROSITE" id="PS50893">
    <property type="entry name" value="ABC_TRANSPORTER_2"/>
    <property type="match status" value="2"/>
</dbReference>
<evidence type="ECO:0000256" key="9">
    <source>
        <dbReference type="SAM" id="MobiDB-lite"/>
    </source>
</evidence>
<dbReference type="Pfam" id="PF00005">
    <property type="entry name" value="ABC_tran"/>
    <property type="match status" value="2"/>
</dbReference>
<evidence type="ECO:0000313" key="13">
    <source>
        <dbReference type="EMBL" id="KAF4952544.1"/>
    </source>
</evidence>
<evidence type="ECO:0000256" key="4">
    <source>
        <dbReference type="ARBA" id="ARBA00022692"/>
    </source>
</evidence>
<evidence type="ECO:0000256" key="3">
    <source>
        <dbReference type="ARBA" id="ARBA00022448"/>
    </source>
</evidence>
<feature type="transmembrane region" description="Helical" evidence="10">
    <location>
        <begin position="951"/>
        <end position="971"/>
    </location>
</feature>
<feature type="transmembrane region" description="Helical" evidence="10">
    <location>
        <begin position="95"/>
        <end position="122"/>
    </location>
</feature>
<keyword evidence="3" id="KW-0813">Transport</keyword>
<dbReference type="Gene3D" id="1.20.1560.10">
    <property type="entry name" value="ABC transporter type 1, transmembrane domain"/>
    <property type="match status" value="1"/>
</dbReference>
<dbReference type="GO" id="GO:0016887">
    <property type="term" value="F:ATP hydrolysis activity"/>
    <property type="evidence" value="ECO:0007669"/>
    <property type="project" value="InterPro"/>
</dbReference>
<evidence type="ECO:0000256" key="7">
    <source>
        <dbReference type="ARBA" id="ARBA00022989"/>
    </source>
</evidence>
<dbReference type="FunFam" id="1.20.1560.10:FF:000057">
    <property type="entry name" value="ABC multidrug transporter SitT"/>
    <property type="match status" value="1"/>
</dbReference>
<gene>
    <name evidence="13" type="ORF">FGADI_6615</name>
</gene>
<evidence type="ECO:0008006" key="15">
    <source>
        <dbReference type="Google" id="ProtNLM"/>
    </source>
</evidence>
<evidence type="ECO:0000259" key="11">
    <source>
        <dbReference type="PROSITE" id="PS50893"/>
    </source>
</evidence>
<feature type="domain" description="ABC transporter" evidence="11">
    <location>
        <begin position="374"/>
        <end position="618"/>
    </location>
</feature>
<feature type="transmembrane region" description="Helical" evidence="10">
    <location>
        <begin position="311"/>
        <end position="331"/>
    </location>
</feature>
<dbReference type="CDD" id="cd03249">
    <property type="entry name" value="ABC_MTABC3_MDL1_MDL2"/>
    <property type="match status" value="1"/>
</dbReference>
<organism evidence="13 14">
    <name type="scientific">Fusarium gaditjirri</name>
    <dbReference type="NCBI Taxonomy" id="282569"/>
    <lineage>
        <taxon>Eukaryota</taxon>
        <taxon>Fungi</taxon>
        <taxon>Dikarya</taxon>
        <taxon>Ascomycota</taxon>
        <taxon>Pezizomycotina</taxon>
        <taxon>Sordariomycetes</taxon>
        <taxon>Hypocreomycetidae</taxon>
        <taxon>Hypocreales</taxon>
        <taxon>Nectriaceae</taxon>
        <taxon>Fusarium</taxon>
        <taxon>Fusarium nisikadoi species complex</taxon>
    </lineage>
</organism>